<sequence length="139" mass="15087">MSRTSTQSIVTRTSIIGGLVGGLVHAGVAVLLWNRWFDNLWELLMTKPLNGAYIVLGMFLLGFVPVLFYVGEKVRSPAIIVAVFLLLSGFGSWLAGPVRPPSAVPTPFALYILLWVGVVALAGFTGRLEFRRKQRAASA</sequence>
<evidence type="ECO:0008006" key="4">
    <source>
        <dbReference type="Google" id="ProtNLM"/>
    </source>
</evidence>
<keyword evidence="1" id="KW-0472">Membrane</keyword>
<keyword evidence="1" id="KW-1133">Transmembrane helix</keyword>
<keyword evidence="3" id="KW-1185">Reference proteome</keyword>
<feature type="transmembrane region" description="Helical" evidence="1">
    <location>
        <begin position="53"/>
        <end position="71"/>
    </location>
</feature>
<dbReference type="EMBL" id="JBHMAJ010000005">
    <property type="protein sequence ID" value="MFB9823852.1"/>
    <property type="molecule type" value="Genomic_DNA"/>
</dbReference>
<comment type="caution">
    <text evidence="2">The sequence shown here is derived from an EMBL/GenBank/DDBJ whole genome shotgun (WGS) entry which is preliminary data.</text>
</comment>
<proteinExistence type="predicted"/>
<evidence type="ECO:0000313" key="2">
    <source>
        <dbReference type="EMBL" id="MFB9823852.1"/>
    </source>
</evidence>
<dbReference type="Proteomes" id="UP001589595">
    <property type="component" value="Unassembled WGS sequence"/>
</dbReference>
<feature type="transmembrane region" description="Helical" evidence="1">
    <location>
        <begin position="12"/>
        <end position="33"/>
    </location>
</feature>
<protein>
    <recommendedName>
        <fullName evidence="4">DUF423 domain-containing protein</fullName>
    </recommendedName>
</protein>
<organism evidence="2 3">
    <name type="scientific">Halobaculum roseum</name>
    <dbReference type="NCBI Taxonomy" id="2175149"/>
    <lineage>
        <taxon>Archaea</taxon>
        <taxon>Methanobacteriati</taxon>
        <taxon>Methanobacteriota</taxon>
        <taxon>Stenosarchaea group</taxon>
        <taxon>Halobacteria</taxon>
        <taxon>Halobacteriales</taxon>
        <taxon>Haloferacaceae</taxon>
        <taxon>Halobaculum</taxon>
    </lineage>
</organism>
<dbReference type="RefSeq" id="WP_222923596.1">
    <property type="nucleotide sequence ID" value="NZ_CP082287.1"/>
</dbReference>
<dbReference type="GeneID" id="67212317"/>
<name>A0ABD5MRG4_9EURY</name>
<dbReference type="AlphaFoldDB" id="A0ABD5MRG4"/>
<reference evidence="2" key="1">
    <citation type="submission" date="2024-09" db="EMBL/GenBank/DDBJ databases">
        <authorList>
            <person name="Sun Q."/>
        </authorList>
    </citation>
    <scope>NUCLEOTIDE SEQUENCE [LARGE SCALE GENOMIC DNA]</scope>
    <source>
        <strain evidence="2">JCM 31273</strain>
    </source>
</reference>
<feature type="transmembrane region" description="Helical" evidence="1">
    <location>
        <begin position="78"/>
        <end position="96"/>
    </location>
</feature>
<gene>
    <name evidence="2" type="ORF">ACFFOL_06680</name>
</gene>
<accession>A0ABD5MRG4</accession>
<keyword evidence="1" id="KW-0812">Transmembrane</keyword>
<evidence type="ECO:0000256" key="1">
    <source>
        <dbReference type="SAM" id="Phobius"/>
    </source>
</evidence>
<feature type="transmembrane region" description="Helical" evidence="1">
    <location>
        <begin position="108"/>
        <end position="126"/>
    </location>
</feature>
<evidence type="ECO:0000313" key="3">
    <source>
        <dbReference type="Proteomes" id="UP001589595"/>
    </source>
</evidence>